<feature type="region of interest" description="Disordered" evidence="1">
    <location>
        <begin position="105"/>
        <end position="129"/>
    </location>
</feature>
<name>A0ABN0FAE2_9BURK</name>
<evidence type="ECO:0000313" key="2">
    <source>
        <dbReference type="EMBL" id="EIM95600.1"/>
    </source>
</evidence>
<comment type="caution">
    <text evidence="2">The sequence shown here is derived from an EMBL/GenBank/DDBJ whole genome shotgun (WGS) entry which is preliminary data.</text>
</comment>
<evidence type="ECO:0000256" key="1">
    <source>
        <dbReference type="SAM" id="MobiDB-lite"/>
    </source>
</evidence>
<reference evidence="2 3" key="1">
    <citation type="journal article" date="2012" name="J. Bacteriol.">
        <title>Draft Genome Sequence of the Soil Bacterium Burkholderia terrae Strain BS001, Which Interacts with Fungal Surface Structures.</title>
        <authorList>
            <person name="Nazir R."/>
            <person name="Hansen M.A."/>
            <person name="Sorensen S."/>
            <person name="van Elsas J.D."/>
        </authorList>
    </citation>
    <scope>NUCLEOTIDE SEQUENCE [LARGE SCALE GENOMIC DNA]</scope>
    <source>
        <strain evidence="2 3">BS001</strain>
    </source>
</reference>
<evidence type="ECO:0000313" key="3">
    <source>
        <dbReference type="Proteomes" id="UP000004980"/>
    </source>
</evidence>
<dbReference type="EMBL" id="AKAU01000241">
    <property type="protein sequence ID" value="EIM95600.1"/>
    <property type="molecule type" value="Genomic_DNA"/>
</dbReference>
<accession>A0ABN0FAE2</accession>
<keyword evidence="3" id="KW-1185">Reference proteome</keyword>
<feature type="compositionally biased region" description="Basic residues" evidence="1">
    <location>
        <begin position="155"/>
        <end position="164"/>
    </location>
</feature>
<dbReference type="Proteomes" id="UP000004980">
    <property type="component" value="Unassembled WGS sequence"/>
</dbReference>
<sequence>MPTTVEYLDAVKDKLGLRSDNSASKVLGITRCTVSRYRRRECAFDDEVCFAVAMILDINPFEVVIAAHLERAKDTQTKAKWLRYWSDFSARFTVVRVGLDGMAGASRMGQHGRTPPSRPTSDSPSGDCETALGTAIELLQQVREAMGSNASSRQERRRTPRRAQ</sequence>
<protein>
    <submittedName>
        <fullName evidence="2">Uncharacterized protein</fullName>
    </submittedName>
</protein>
<dbReference type="RefSeq" id="WP_009769584.1">
    <property type="nucleotide sequence ID" value="NZ_AKAU01000241.1"/>
</dbReference>
<feature type="compositionally biased region" description="Low complexity" evidence="1">
    <location>
        <begin position="112"/>
        <end position="127"/>
    </location>
</feature>
<gene>
    <name evidence="2" type="ORF">WQE_38439</name>
</gene>
<organism evidence="2 3">
    <name type="scientific">Paraburkholderia hospita</name>
    <dbReference type="NCBI Taxonomy" id="169430"/>
    <lineage>
        <taxon>Bacteria</taxon>
        <taxon>Pseudomonadati</taxon>
        <taxon>Pseudomonadota</taxon>
        <taxon>Betaproteobacteria</taxon>
        <taxon>Burkholderiales</taxon>
        <taxon>Burkholderiaceae</taxon>
        <taxon>Paraburkholderia</taxon>
    </lineage>
</organism>
<proteinExistence type="predicted"/>
<feature type="region of interest" description="Disordered" evidence="1">
    <location>
        <begin position="143"/>
        <end position="164"/>
    </location>
</feature>